<evidence type="ECO:0000313" key="2">
    <source>
        <dbReference type="Proteomes" id="UP001162480"/>
    </source>
</evidence>
<keyword evidence="2" id="KW-1185">Reference proteome</keyword>
<evidence type="ECO:0000313" key="1">
    <source>
        <dbReference type="EMBL" id="CAI9719833.1"/>
    </source>
</evidence>
<proteinExistence type="predicted"/>
<dbReference type="Proteomes" id="UP001162480">
    <property type="component" value="Chromosome 3"/>
</dbReference>
<name>A0AA36AQL5_OCTVU</name>
<accession>A0AA36AQL5</accession>
<organism evidence="1 2">
    <name type="scientific">Octopus vulgaris</name>
    <name type="common">Common octopus</name>
    <dbReference type="NCBI Taxonomy" id="6645"/>
    <lineage>
        <taxon>Eukaryota</taxon>
        <taxon>Metazoa</taxon>
        <taxon>Spiralia</taxon>
        <taxon>Lophotrochozoa</taxon>
        <taxon>Mollusca</taxon>
        <taxon>Cephalopoda</taxon>
        <taxon>Coleoidea</taxon>
        <taxon>Octopodiformes</taxon>
        <taxon>Octopoda</taxon>
        <taxon>Incirrata</taxon>
        <taxon>Octopodidae</taxon>
        <taxon>Octopus</taxon>
    </lineage>
</organism>
<protein>
    <submittedName>
        <fullName evidence="1">Uncharacterized protein</fullName>
    </submittedName>
</protein>
<gene>
    <name evidence="1" type="ORF">OCTVUL_1B013795</name>
</gene>
<sequence length="81" mass="9289">MKHFWHFLGRRQFTVVTGHCSAVENINILPETYDIWISFHNTVDIRYIQGTDNSAADTLSHVHTDALHTPDSIDLQQIALD</sequence>
<dbReference type="EMBL" id="OX597816">
    <property type="protein sequence ID" value="CAI9719833.1"/>
    <property type="molecule type" value="Genomic_DNA"/>
</dbReference>
<reference evidence="1" key="1">
    <citation type="submission" date="2023-08" db="EMBL/GenBank/DDBJ databases">
        <authorList>
            <person name="Alioto T."/>
            <person name="Alioto T."/>
            <person name="Gomez Garrido J."/>
        </authorList>
    </citation>
    <scope>NUCLEOTIDE SEQUENCE</scope>
</reference>
<dbReference type="AlphaFoldDB" id="A0AA36AQL5"/>